<feature type="region of interest" description="Disordered" evidence="5">
    <location>
        <begin position="1"/>
        <end position="29"/>
    </location>
</feature>
<evidence type="ECO:0000313" key="8">
    <source>
        <dbReference type="Proteomes" id="UP000515163"/>
    </source>
</evidence>
<comment type="subcellular location">
    <subcellularLocation>
        <location evidence="1">Mitochondrion membrane</location>
    </subcellularLocation>
</comment>
<evidence type="ECO:0000256" key="5">
    <source>
        <dbReference type="SAM" id="MobiDB-lite"/>
    </source>
</evidence>
<dbReference type="Gene3D" id="6.10.140.1320">
    <property type="match status" value="1"/>
</dbReference>
<dbReference type="InterPro" id="IPR007667">
    <property type="entry name" value="Hypoxia_induced_domain"/>
</dbReference>
<evidence type="ECO:0000256" key="2">
    <source>
        <dbReference type="ARBA" id="ARBA00022692"/>
    </source>
</evidence>
<evidence type="ECO:0000256" key="3">
    <source>
        <dbReference type="ARBA" id="ARBA00022989"/>
    </source>
</evidence>
<dbReference type="Proteomes" id="UP000515163">
    <property type="component" value="Unplaced"/>
</dbReference>
<accession>A0A6P8JGC5</accession>
<keyword evidence="4 6" id="KW-0472">Membrane</keyword>
<dbReference type="PROSITE" id="PS51503">
    <property type="entry name" value="HIG1"/>
    <property type="match status" value="1"/>
</dbReference>
<dbReference type="GeneID" id="116308960"/>
<gene>
    <name evidence="9" type="primary">LOC116308960</name>
</gene>
<name>A0A6P8JGC5_ACTTE</name>
<dbReference type="GO" id="GO:0097250">
    <property type="term" value="P:mitochondrial respirasome assembly"/>
    <property type="evidence" value="ECO:0007669"/>
    <property type="project" value="TreeGrafter"/>
</dbReference>
<dbReference type="PANTHER" id="PTHR12297">
    <property type="entry name" value="HYPOXIA-INDUCBILE GENE 1 HIG1 -RELATED"/>
    <property type="match status" value="1"/>
</dbReference>
<feature type="transmembrane region" description="Helical" evidence="6">
    <location>
        <begin position="69"/>
        <end position="92"/>
    </location>
</feature>
<dbReference type="PANTHER" id="PTHR12297:SF18">
    <property type="entry name" value="HIG1 DOMAIN FAMILY MEMBER 2A"/>
    <property type="match status" value="1"/>
</dbReference>
<evidence type="ECO:0000256" key="4">
    <source>
        <dbReference type="ARBA" id="ARBA00023136"/>
    </source>
</evidence>
<protein>
    <submittedName>
        <fullName evidence="9">HIG1 domain family member 2A, mitochondrial-like isoform X2</fullName>
    </submittedName>
</protein>
<reference evidence="9" key="1">
    <citation type="submission" date="2025-08" db="UniProtKB">
        <authorList>
            <consortium name="RefSeq"/>
        </authorList>
    </citation>
    <scope>IDENTIFICATION</scope>
    <source>
        <tissue evidence="9">Tentacle</tissue>
    </source>
</reference>
<dbReference type="OrthoDB" id="6604018at2759"/>
<keyword evidence="3 6" id="KW-1133">Transmembrane helix</keyword>
<organism evidence="8 9">
    <name type="scientific">Actinia tenebrosa</name>
    <name type="common">Australian red waratah sea anemone</name>
    <dbReference type="NCBI Taxonomy" id="6105"/>
    <lineage>
        <taxon>Eukaryota</taxon>
        <taxon>Metazoa</taxon>
        <taxon>Cnidaria</taxon>
        <taxon>Anthozoa</taxon>
        <taxon>Hexacorallia</taxon>
        <taxon>Actiniaria</taxon>
        <taxon>Actiniidae</taxon>
        <taxon>Actinia</taxon>
    </lineage>
</organism>
<keyword evidence="2 6" id="KW-0812">Transmembrane</keyword>
<feature type="transmembrane region" description="Helical" evidence="6">
    <location>
        <begin position="38"/>
        <end position="57"/>
    </location>
</feature>
<feature type="domain" description="HIG1" evidence="7">
    <location>
        <begin position="10"/>
        <end position="98"/>
    </location>
</feature>
<dbReference type="GO" id="GO:0031966">
    <property type="term" value="C:mitochondrial membrane"/>
    <property type="evidence" value="ECO:0007669"/>
    <property type="project" value="UniProtKB-SubCell"/>
</dbReference>
<evidence type="ECO:0000256" key="1">
    <source>
        <dbReference type="ARBA" id="ARBA00004325"/>
    </source>
</evidence>
<dbReference type="RefSeq" id="XP_031575335.1">
    <property type="nucleotide sequence ID" value="XM_031719475.1"/>
</dbReference>
<evidence type="ECO:0000256" key="6">
    <source>
        <dbReference type="SAM" id="Phobius"/>
    </source>
</evidence>
<keyword evidence="8" id="KW-1185">Reference proteome</keyword>
<dbReference type="AlphaFoldDB" id="A0A6P8JGC5"/>
<evidence type="ECO:0000313" key="9">
    <source>
        <dbReference type="RefSeq" id="XP_031575335.1"/>
    </source>
</evidence>
<dbReference type="Pfam" id="PF04588">
    <property type="entry name" value="HIG_1_N"/>
    <property type="match status" value="1"/>
</dbReference>
<sequence length="98" mass="11083">MAPIEPEKKEKKIPRWEPPTRDETAKEKFARKARENPFVPIGCLLTVGALGYGLVSFKRGDVRMQQYMMRARVAAQGFTILAVCGGLGYAVYRSYKKD</sequence>
<dbReference type="InterPro" id="IPR050355">
    <property type="entry name" value="RCF1"/>
</dbReference>
<proteinExistence type="predicted"/>
<evidence type="ECO:0000259" key="7">
    <source>
        <dbReference type="PROSITE" id="PS51503"/>
    </source>
</evidence>